<accession>A0A2J6QBC6</accession>
<keyword evidence="3" id="KW-1185">Reference proteome</keyword>
<name>A0A2J6QBC6_9HELO</name>
<dbReference type="Proteomes" id="UP000235672">
    <property type="component" value="Unassembled WGS sequence"/>
</dbReference>
<dbReference type="OrthoDB" id="3558670at2759"/>
<dbReference type="InterPro" id="IPR036047">
    <property type="entry name" value="F-box-like_dom_sf"/>
</dbReference>
<dbReference type="EMBL" id="KZ613474">
    <property type="protein sequence ID" value="PMD23573.1"/>
    <property type="molecule type" value="Genomic_DNA"/>
</dbReference>
<dbReference type="Pfam" id="PF00646">
    <property type="entry name" value="F-box"/>
    <property type="match status" value="1"/>
</dbReference>
<evidence type="ECO:0000313" key="2">
    <source>
        <dbReference type="EMBL" id="PMD23573.1"/>
    </source>
</evidence>
<dbReference type="SUPFAM" id="SSF81383">
    <property type="entry name" value="F-box domain"/>
    <property type="match status" value="1"/>
</dbReference>
<reference evidence="2 3" key="1">
    <citation type="submission" date="2016-05" db="EMBL/GenBank/DDBJ databases">
        <title>A degradative enzymes factory behind the ericoid mycorrhizal symbiosis.</title>
        <authorList>
            <consortium name="DOE Joint Genome Institute"/>
            <person name="Martino E."/>
            <person name="Morin E."/>
            <person name="Grelet G."/>
            <person name="Kuo A."/>
            <person name="Kohler A."/>
            <person name="Daghino S."/>
            <person name="Barry K."/>
            <person name="Choi C."/>
            <person name="Cichocki N."/>
            <person name="Clum A."/>
            <person name="Copeland A."/>
            <person name="Hainaut M."/>
            <person name="Haridas S."/>
            <person name="Labutti K."/>
            <person name="Lindquist E."/>
            <person name="Lipzen A."/>
            <person name="Khouja H.-R."/>
            <person name="Murat C."/>
            <person name="Ohm R."/>
            <person name="Olson A."/>
            <person name="Spatafora J."/>
            <person name="Veneault-Fourrey C."/>
            <person name="Henrissat B."/>
            <person name="Grigoriev I."/>
            <person name="Martin F."/>
            <person name="Perotto S."/>
        </authorList>
    </citation>
    <scope>NUCLEOTIDE SEQUENCE [LARGE SCALE GENOMIC DNA]</scope>
    <source>
        <strain evidence="2 3">UAMH 7357</strain>
    </source>
</reference>
<feature type="domain" description="F-box" evidence="1">
    <location>
        <begin position="24"/>
        <end position="57"/>
    </location>
</feature>
<evidence type="ECO:0000259" key="1">
    <source>
        <dbReference type="Pfam" id="PF00646"/>
    </source>
</evidence>
<protein>
    <recommendedName>
        <fullName evidence="1">F-box domain-containing protein</fullName>
    </recommendedName>
</protein>
<proteinExistence type="predicted"/>
<dbReference type="InterPro" id="IPR001810">
    <property type="entry name" value="F-box_dom"/>
</dbReference>
<dbReference type="AlphaFoldDB" id="A0A2J6QBC6"/>
<evidence type="ECO:0000313" key="3">
    <source>
        <dbReference type="Proteomes" id="UP000235672"/>
    </source>
</evidence>
<sequence>MASAIPEITCIVPNTQEHSETTTISSLPTEIQLKIIKNLDRVSSVCLGITNKKFYDIHKELHPKVPLIAAHLYTKGGMRLFGLLKEWMKEAGLLWSASELKFVTPERREEIRSHSIRKINLVKGRELLRLEVLRDEKLLGGW</sequence>
<gene>
    <name evidence="2" type="ORF">NA56DRAFT_715998</name>
</gene>
<organism evidence="2 3">
    <name type="scientific">Hyaloscypha hepaticicola</name>
    <dbReference type="NCBI Taxonomy" id="2082293"/>
    <lineage>
        <taxon>Eukaryota</taxon>
        <taxon>Fungi</taxon>
        <taxon>Dikarya</taxon>
        <taxon>Ascomycota</taxon>
        <taxon>Pezizomycotina</taxon>
        <taxon>Leotiomycetes</taxon>
        <taxon>Helotiales</taxon>
        <taxon>Hyaloscyphaceae</taxon>
        <taxon>Hyaloscypha</taxon>
    </lineage>
</organism>